<feature type="compositionally biased region" description="Basic and acidic residues" evidence="1">
    <location>
        <begin position="274"/>
        <end position="283"/>
    </location>
</feature>
<feature type="domain" description="PepSY" evidence="2">
    <location>
        <begin position="174"/>
        <end position="229"/>
    </location>
</feature>
<reference evidence="3 4" key="1">
    <citation type="submission" date="2008-03" db="EMBL/GenBank/DDBJ databases">
        <authorList>
            <person name="Paulsen I."/>
            <person name="Sebastian Y."/>
        </authorList>
    </citation>
    <scope>NUCLEOTIDE SEQUENCE [LARGE SCALE GENOMIC DNA]</scope>
    <source>
        <strain evidence="4">D str. JGS1721</strain>
    </source>
</reference>
<feature type="region of interest" description="Disordered" evidence="1">
    <location>
        <begin position="237"/>
        <end position="283"/>
    </location>
</feature>
<evidence type="ECO:0000313" key="4">
    <source>
        <dbReference type="Proteomes" id="UP000003188"/>
    </source>
</evidence>
<accession>B1V7C4</accession>
<feature type="region of interest" description="Disordered" evidence="1">
    <location>
        <begin position="111"/>
        <end position="169"/>
    </location>
</feature>
<evidence type="ECO:0000313" key="3">
    <source>
        <dbReference type="EMBL" id="EDT70279.1"/>
    </source>
</evidence>
<feature type="compositionally biased region" description="Low complexity" evidence="1">
    <location>
        <begin position="147"/>
        <end position="158"/>
    </location>
</feature>
<dbReference type="Pfam" id="PF03413">
    <property type="entry name" value="PepSY"/>
    <property type="match status" value="2"/>
</dbReference>
<protein>
    <submittedName>
        <fullName evidence="3">Cell surface protein</fullName>
    </submittedName>
</protein>
<dbReference type="AlphaFoldDB" id="B1V7C4"/>
<dbReference type="Gene3D" id="3.10.450.40">
    <property type="match status" value="2"/>
</dbReference>
<gene>
    <name evidence="3" type="ORF">CJD_3048</name>
</gene>
<feature type="compositionally biased region" description="Acidic residues" evidence="1">
    <location>
        <begin position="263"/>
        <end position="273"/>
    </location>
</feature>
<proteinExistence type="predicted"/>
<dbReference type="RefSeq" id="WP_003476292.1">
    <property type="nucleotide sequence ID" value="NZ_ABOO01000059.1"/>
</dbReference>
<evidence type="ECO:0000259" key="2">
    <source>
        <dbReference type="Pfam" id="PF03413"/>
    </source>
</evidence>
<feature type="compositionally biased region" description="Polar residues" evidence="1">
    <location>
        <begin position="159"/>
        <end position="169"/>
    </location>
</feature>
<feature type="compositionally biased region" description="Low complexity" evidence="1">
    <location>
        <begin position="114"/>
        <end position="137"/>
    </location>
</feature>
<name>B1V7C4_CLOPF</name>
<feature type="domain" description="PepSY" evidence="2">
    <location>
        <begin position="43"/>
        <end position="102"/>
    </location>
</feature>
<organism evidence="3 4">
    <name type="scientific">Clostridium perfringens D str. JGS1721</name>
    <dbReference type="NCBI Taxonomy" id="488537"/>
    <lineage>
        <taxon>Bacteria</taxon>
        <taxon>Bacillati</taxon>
        <taxon>Bacillota</taxon>
        <taxon>Clostridia</taxon>
        <taxon>Eubacteriales</taxon>
        <taxon>Clostridiaceae</taxon>
        <taxon>Clostridium</taxon>
    </lineage>
</organism>
<dbReference type="InterPro" id="IPR025711">
    <property type="entry name" value="PepSY"/>
</dbReference>
<evidence type="ECO:0000256" key="1">
    <source>
        <dbReference type="SAM" id="MobiDB-lite"/>
    </source>
</evidence>
<comment type="caution">
    <text evidence="3">The sequence shown here is derived from an EMBL/GenBank/DDBJ whole genome shotgun (WGS) entry which is preliminary data.</text>
</comment>
<dbReference type="Proteomes" id="UP000003188">
    <property type="component" value="Unassembled WGS sequence"/>
</dbReference>
<feature type="compositionally biased region" description="Polar residues" evidence="1">
    <location>
        <begin position="237"/>
        <end position="258"/>
    </location>
</feature>
<dbReference type="EMBL" id="ABOO01000059">
    <property type="protein sequence ID" value="EDT70279.1"/>
    <property type="molecule type" value="Genomic_DNA"/>
</dbReference>
<sequence length="283" mass="31320">MNRIAKGLIMGTLGVFISGGALTFAVNKNNQTNYSNINAQNLITPEKAKEIMLSKVPNGTFVEFSFDDSDNSNEIPTFDGKLIKDNIEYDIEINAKDGSIFKLEKEALLNPSETNNNNNNNNNNNTNTNNTITSNNNAQKAPNKVVNTNTNINQNNTNSSPQGTATTTPQQKFIGEEKAKNIMLSKVPNSKITKFYLDNDNTPEYEGTLINGNTKYDISVNALTGAILEFEKEIIKTSQTTTSKPSAPTNNSVQSNTTHYDDHDDIYEDDNDDHDDHDHDDND</sequence>